<dbReference type="PROSITE" id="PS50850">
    <property type="entry name" value="MFS"/>
    <property type="match status" value="1"/>
</dbReference>
<gene>
    <name evidence="11" type="ORF">MCYG_03375</name>
</gene>
<evidence type="ECO:0000256" key="4">
    <source>
        <dbReference type="ARBA" id="ARBA00022692"/>
    </source>
</evidence>
<evidence type="ECO:0000256" key="7">
    <source>
        <dbReference type="ARBA" id="ARBA00023180"/>
    </source>
</evidence>
<keyword evidence="3" id="KW-0813">Transport</keyword>
<dbReference type="OMA" id="RHRGPYL"/>
<reference evidence="12" key="1">
    <citation type="journal article" date="2012" name="MBio">
        <title>Comparative genome analysis of Trichophyton rubrum and related dermatophytes reveals candidate genes involved in infection.</title>
        <authorList>
            <person name="Martinez D.A."/>
            <person name="Oliver B.G."/>
            <person name="Graeser Y."/>
            <person name="Goldberg J.M."/>
            <person name="Li W."/>
            <person name="Martinez-Rossi N.M."/>
            <person name="Monod M."/>
            <person name="Shelest E."/>
            <person name="Barton R.C."/>
            <person name="Birch E."/>
            <person name="Brakhage A.A."/>
            <person name="Chen Z."/>
            <person name="Gurr S.J."/>
            <person name="Heiman D."/>
            <person name="Heitman J."/>
            <person name="Kosti I."/>
            <person name="Rossi A."/>
            <person name="Saif S."/>
            <person name="Samalova M."/>
            <person name="Saunders C.W."/>
            <person name="Shea T."/>
            <person name="Summerbell R.C."/>
            <person name="Xu J."/>
            <person name="Young S."/>
            <person name="Zeng Q."/>
            <person name="Birren B.W."/>
            <person name="Cuomo C.A."/>
            <person name="White T.C."/>
        </authorList>
    </citation>
    <scope>NUCLEOTIDE SEQUENCE [LARGE SCALE GENOMIC DNA]</scope>
    <source>
        <strain evidence="12">ATCC MYA-4605 / CBS 113480</strain>
    </source>
</reference>
<proteinExistence type="inferred from homology"/>
<feature type="domain" description="Major facilitator superfamily (MFS) profile" evidence="10">
    <location>
        <begin position="52"/>
        <end position="496"/>
    </location>
</feature>
<evidence type="ECO:0000256" key="1">
    <source>
        <dbReference type="ARBA" id="ARBA00004141"/>
    </source>
</evidence>
<dbReference type="InterPro" id="IPR036259">
    <property type="entry name" value="MFS_trans_sf"/>
</dbReference>
<dbReference type="RefSeq" id="XP_002847869.1">
    <property type="nucleotide sequence ID" value="XM_002847823.1"/>
</dbReference>
<dbReference type="SUPFAM" id="SSF103473">
    <property type="entry name" value="MFS general substrate transporter"/>
    <property type="match status" value="1"/>
</dbReference>
<feature type="transmembrane region" description="Helical" evidence="9">
    <location>
        <begin position="518"/>
        <end position="536"/>
    </location>
</feature>
<keyword evidence="12" id="KW-1185">Reference proteome</keyword>
<dbReference type="GO" id="GO:0022857">
    <property type="term" value="F:transmembrane transporter activity"/>
    <property type="evidence" value="ECO:0007669"/>
    <property type="project" value="InterPro"/>
</dbReference>
<protein>
    <submittedName>
        <fullName evidence="11">Major facilitator superfamily MFS_1</fullName>
    </submittedName>
</protein>
<dbReference type="AlphaFoldDB" id="C5FLI4"/>
<dbReference type="InterPro" id="IPR020846">
    <property type="entry name" value="MFS_dom"/>
</dbReference>
<sequence>MTVASMGEVTPHPTDISSSPRPHDSTSPESDGKAQVVEDSQAFGRSWRVWCIISVLCLLSFMSAVDATIITTSLPTIAREIGGAEKYVWVANSFLFATTVPQPLFGQIANIFGRRNPIIVAIALFVLGSGISGGAKNVGMLIAGRTIQGLGSGGLYVLSDIVICDIVPPRHRGPYLSAVLSTAAIGTTIGPIIGGALAQVNWRWIFWINLPIGGVGLLAILFFLNVRYKTSPTWSHALARVDFLGNAIFIPSMVSLFFGLITGGSVYPWSSWHVIVPLVIGVLGWILFHFHQTSPICKEPSMPPRLFQHRTSAASFVIIFFGAIILQAISYFLPVYFQAVKGTSPLTSGVNFLPFALAIMPFGGLTGVFMSKTGMYIPLHWIGFALSAIGIGLFSTLNESSSTGAWVGYQILASGGTGIVFTATLPSTLAPLPESDVAVATGTYSFVRSFGLVWGATMASIVFNGQVNSHINLITDVAVQALLKDGAAYSYASGGRIGLLPPDSHDQVIMVYVKALQVVWRVIVAIACLGFCCAFIEKHVELRKEHETEYGLAKEDQPGTPGEVEKGVYTPEKK</sequence>
<organism evidence="11 12">
    <name type="scientific">Arthroderma otae (strain ATCC MYA-4605 / CBS 113480)</name>
    <name type="common">Microsporum canis</name>
    <dbReference type="NCBI Taxonomy" id="554155"/>
    <lineage>
        <taxon>Eukaryota</taxon>
        <taxon>Fungi</taxon>
        <taxon>Dikarya</taxon>
        <taxon>Ascomycota</taxon>
        <taxon>Pezizomycotina</taxon>
        <taxon>Eurotiomycetes</taxon>
        <taxon>Eurotiomycetidae</taxon>
        <taxon>Onygenales</taxon>
        <taxon>Arthrodermataceae</taxon>
        <taxon>Microsporum</taxon>
    </lineage>
</organism>
<feature type="transmembrane region" description="Helical" evidence="9">
    <location>
        <begin position="87"/>
        <end position="105"/>
    </location>
</feature>
<dbReference type="HOGENOM" id="CLU_000960_22_0_1"/>
<dbReference type="GeneID" id="9230631"/>
<feature type="transmembrane region" description="Helical" evidence="9">
    <location>
        <begin position="117"/>
        <end position="135"/>
    </location>
</feature>
<keyword evidence="6 9" id="KW-0472">Membrane</keyword>
<dbReference type="InterPro" id="IPR011701">
    <property type="entry name" value="MFS"/>
</dbReference>
<feature type="transmembrane region" description="Helical" evidence="9">
    <location>
        <begin position="272"/>
        <end position="290"/>
    </location>
</feature>
<comment type="subcellular location">
    <subcellularLocation>
        <location evidence="1">Membrane</location>
        <topology evidence="1">Multi-pass membrane protein</topology>
    </subcellularLocation>
</comment>
<feature type="transmembrane region" description="Helical" evidence="9">
    <location>
        <begin position="49"/>
        <end position="75"/>
    </location>
</feature>
<evidence type="ECO:0000313" key="11">
    <source>
        <dbReference type="EMBL" id="EEQ30556.1"/>
    </source>
</evidence>
<evidence type="ECO:0000256" key="8">
    <source>
        <dbReference type="SAM" id="MobiDB-lite"/>
    </source>
</evidence>
<feature type="transmembrane region" description="Helical" evidence="9">
    <location>
        <begin position="352"/>
        <end position="369"/>
    </location>
</feature>
<dbReference type="Proteomes" id="UP000002035">
    <property type="component" value="Unassembled WGS sequence"/>
</dbReference>
<feature type="region of interest" description="Disordered" evidence="8">
    <location>
        <begin position="1"/>
        <end position="35"/>
    </location>
</feature>
<evidence type="ECO:0000256" key="3">
    <source>
        <dbReference type="ARBA" id="ARBA00022448"/>
    </source>
</evidence>
<evidence type="ECO:0000256" key="5">
    <source>
        <dbReference type="ARBA" id="ARBA00022989"/>
    </source>
</evidence>
<dbReference type="GO" id="GO:0005886">
    <property type="term" value="C:plasma membrane"/>
    <property type="evidence" value="ECO:0007669"/>
    <property type="project" value="TreeGrafter"/>
</dbReference>
<dbReference type="FunFam" id="1.20.1250.20:FF:000484">
    <property type="entry name" value="MFS general substrate transporter"/>
    <property type="match status" value="1"/>
</dbReference>
<feature type="region of interest" description="Disordered" evidence="8">
    <location>
        <begin position="549"/>
        <end position="574"/>
    </location>
</feature>
<dbReference type="PANTHER" id="PTHR23501">
    <property type="entry name" value="MAJOR FACILITATOR SUPERFAMILY"/>
    <property type="match status" value="1"/>
</dbReference>
<dbReference type="FunFam" id="1.20.1720.10:FF:000037">
    <property type="entry name" value="WGS project CABT00000000 data, contig 2.4"/>
    <property type="match status" value="1"/>
</dbReference>
<dbReference type="OrthoDB" id="10021397at2759"/>
<evidence type="ECO:0000256" key="2">
    <source>
        <dbReference type="ARBA" id="ARBA00008335"/>
    </source>
</evidence>
<keyword evidence="5 9" id="KW-1133">Transmembrane helix</keyword>
<dbReference type="Pfam" id="PF07690">
    <property type="entry name" value="MFS_1"/>
    <property type="match status" value="1"/>
</dbReference>
<evidence type="ECO:0000256" key="9">
    <source>
        <dbReference type="SAM" id="Phobius"/>
    </source>
</evidence>
<dbReference type="EMBL" id="DS995703">
    <property type="protein sequence ID" value="EEQ30556.1"/>
    <property type="molecule type" value="Genomic_DNA"/>
</dbReference>
<feature type="compositionally biased region" description="Basic and acidic residues" evidence="8">
    <location>
        <begin position="21"/>
        <end position="32"/>
    </location>
</feature>
<feature type="transmembrane region" description="Helical" evidence="9">
    <location>
        <begin position="311"/>
        <end position="332"/>
    </location>
</feature>
<dbReference type="PRINTS" id="PR01036">
    <property type="entry name" value="TCRTETB"/>
</dbReference>
<dbReference type="CDD" id="cd17502">
    <property type="entry name" value="MFS_Azr1_MDR_like"/>
    <property type="match status" value="1"/>
</dbReference>
<feature type="transmembrane region" description="Helical" evidence="9">
    <location>
        <begin position="204"/>
        <end position="224"/>
    </location>
</feature>
<dbReference type="Gene3D" id="1.20.1250.20">
    <property type="entry name" value="MFS general substrate transporter like domains"/>
    <property type="match status" value="1"/>
</dbReference>
<feature type="transmembrane region" description="Helical" evidence="9">
    <location>
        <begin position="376"/>
        <end position="394"/>
    </location>
</feature>
<dbReference type="eggNOG" id="KOG0254">
    <property type="taxonomic scope" value="Eukaryota"/>
</dbReference>
<accession>C5FLI4</accession>
<keyword evidence="7" id="KW-0325">Glycoprotein</keyword>
<keyword evidence="4 9" id="KW-0812">Transmembrane</keyword>
<name>C5FLI4_ARTOC</name>
<dbReference type="Gene3D" id="1.20.1720.10">
    <property type="entry name" value="Multidrug resistance protein D"/>
    <property type="match status" value="1"/>
</dbReference>
<evidence type="ECO:0000256" key="6">
    <source>
        <dbReference type="ARBA" id="ARBA00023136"/>
    </source>
</evidence>
<feature type="transmembrane region" description="Helical" evidence="9">
    <location>
        <begin position="406"/>
        <end position="425"/>
    </location>
</feature>
<evidence type="ECO:0000313" key="12">
    <source>
        <dbReference type="Proteomes" id="UP000002035"/>
    </source>
</evidence>
<feature type="transmembrane region" description="Helical" evidence="9">
    <location>
        <begin position="175"/>
        <end position="198"/>
    </location>
</feature>
<dbReference type="PANTHER" id="PTHR23501:SF187">
    <property type="entry name" value="MAJOR FACILITATOR SUPERFAMILY (MFS) PROFILE DOMAIN-CONTAINING PROTEIN"/>
    <property type="match status" value="1"/>
</dbReference>
<dbReference type="VEuPathDB" id="FungiDB:MCYG_03375"/>
<evidence type="ECO:0000259" key="10">
    <source>
        <dbReference type="PROSITE" id="PS50850"/>
    </source>
</evidence>
<comment type="similarity">
    <text evidence="2">Belongs to the major facilitator superfamily.</text>
</comment>
<feature type="transmembrane region" description="Helical" evidence="9">
    <location>
        <begin position="244"/>
        <end position="266"/>
    </location>
</feature>